<evidence type="ECO:0000256" key="1">
    <source>
        <dbReference type="ARBA" id="ARBA00023002"/>
    </source>
</evidence>
<organism evidence="3 4">
    <name type="scientific">Gandjariella thermophila</name>
    <dbReference type="NCBI Taxonomy" id="1931992"/>
    <lineage>
        <taxon>Bacteria</taxon>
        <taxon>Bacillati</taxon>
        <taxon>Actinomycetota</taxon>
        <taxon>Actinomycetes</taxon>
        <taxon>Pseudonocardiales</taxon>
        <taxon>Pseudonocardiaceae</taxon>
        <taxon>Gandjariella</taxon>
    </lineage>
</organism>
<dbReference type="RefSeq" id="WP_137816150.1">
    <property type="nucleotide sequence ID" value="NZ_BJFL01000035.1"/>
</dbReference>
<keyword evidence="1" id="KW-0560">Oxidoreductase</keyword>
<dbReference type="Gene3D" id="3.30.70.2520">
    <property type="match status" value="1"/>
</dbReference>
<dbReference type="Gene3D" id="3.30.465.10">
    <property type="match status" value="1"/>
</dbReference>
<dbReference type="Gene3D" id="1.10.45.10">
    <property type="entry name" value="Vanillyl-alcohol Oxidase, Chain A, domain 4"/>
    <property type="match status" value="1"/>
</dbReference>
<evidence type="ECO:0000313" key="4">
    <source>
        <dbReference type="Proteomes" id="UP000298860"/>
    </source>
</evidence>
<dbReference type="PROSITE" id="PS51387">
    <property type="entry name" value="FAD_PCMH"/>
    <property type="match status" value="1"/>
</dbReference>
<reference evidence="4" key="1">
    <citation type="submission" date="2019-04" db="EMBL/GenBank/DDBJ databases">
        <title>Draft genome sequence of Pseudonocardiaceae bacterium SL3-2-4.</title>
        <authorList>
            <person name="Ningsih F."/>
            <person name="Yokota A."/>
            <person name="Sakai Y."/>
            <person name="Nanatani K."/>
            <person name="Yabe S."/>
            <person name="Oetari A."/>
            <person name="Sjamsuridzal W."/>
        </authorList>
    </citation>
    <scope>NUCLEOTIDE SEQUENCE [LARGE SCALE GENOMIC DNA]</scope>
    <source>
        <strain evidence="4">SL3-2-4</strain>
    </source>
</reference>
<dbReference type="GO" id="GO:0080049">
    <property type="term" value="F:L-gulono-1,4-lactone dehydrogenase activity"/>
    <property type="evidence" value="ECO:0007669"/>
    <property type="project" value="TreeGrafter"/>
</dbReference>
<dbReference type="GO" id="GO:0071949">
    <property type="term" value="F:FAD binding"/>
    <property type="evidence" value="ECO:0007669"/>
    <property type="project" value="InterPro"/>
</dbReference>
<evidence type="ECO:0000313" key="3">
    <source>
        <dbReference type="EMBL" id="GDY33179.1"/>
    </source>
</evidence>
<dbReference type="InterPro" id="IPR010031">
    <property type="entry name" value="FAD_lactone_oxidase-like"/>
</dbReference>
<dbReference type="OrthoDB" id="9800184at2"/>
<dbReference type="InterPro" id="IPR016167">
    <property type="entry name" value="FAD-bd_PCMH_sub1"/>
</dbReference>
<dbReference type="Pfam" id="PF04030">
    <property type="entry name" value="ALO"/>
    <property type="match status" value="1"/>
</dbReference>
<gene>
    <name evidence="3" type="ORF">GTS_48120</name>
</gene>
<dbReference type="EMBL" id="BJFL01000035">
    <property type="protein sequence ID" value="GDY33179.1"/>
    <property type="molecule type" value="Genomic_DNA"/>
</dbReference>
<accession>A0A4D4JFS9</accession>
<dbReference type="AlphaFoldDB" id="A0A4D4JFS9"/>
<dbReference type="GO" id="GO:0003885">
    <property type="term" value="F:D-arabinono-1,4-lactone oxidase activity"/>
    <property type="evidence" value="ECO:0007669"/>
    <property type="project" value="InterPro"/>
</dbReference>
<proteinExistence type="predicted"/>
<dbReference type="GO" id="GO:0016020">
    <property type="term" value="C:membrane"/>
    <property type="evidence" value="ECO:0007669"/>
    <property type="project" value="InterPro"/>
</dbReference>
<dbReference type="SUPFAM" id="SSF56176">
    <property type="entry name" value="FAD-binding/transporter-associated domain-like"/>
    <property type="match status" value="1"/>
</dbReference>
<dbReference type="Pfam" id="PF01565">
    <property type="entry name" value="FAD_binding_4"/>
    <property type="match status" value="1"/>
</dbReference>
<feature type="domain" description="FAD-binding PCMH-type" evidence="2">
    <location>
        <begin position="10"/>
        <end position="177"/>
    </location>
</feature>
<protein>
    <submittedName>
        <fullName evidence="3">Xylitol oxidase</fullName>
    </submittedName>
</protein>
<dbReference type="InterPro" id="IPR016166">
    <property type="entry name" value="FAD-bd_PCMH"/>
</dbReference>
<dbReference type="Gene3D" id="3.30.43.10">
    <property type="entry name" value="Uridine Diphospho-n-acetylenolpyruvylglucosamine Reductase, domain 2"/>
    <property type="match status" value="1"/>
</dbReference>
<dbReference type="PANTHER" id="PTHR43762:SF1">
    <property type="entry name" value="D-ARABINONO-1,4-LACTONE OXIDASE"/>
    <property type="match status" value="1"/>
</dbReference>
<dbReference type="Gene3D" id="3.30.70.2530">
    <property type="match status" value="1"/>
</dbReference>
<keyword evidence="4" id="KW-1185">Reference proteome</keyword>
<dbReference type="InterPro" id="IPR006094">
    <property type="entry name" value="Oxid_FAD_bind_N"/>
</dbReference>
<dbReference type="InterPro" id="IPR007173">
    <property type="entry name" value="ALO_C"/>
</dbReference>
<sequence length="423" mass="45927">MAEWNWAGNRGYAAERVVTPRTVAEVQELVAAASRIKPLGTRHCFNDIADFPGGVQIDLAGLDTPIEIDSAASTVTVGAAARFGDFALSLHAAGFALPNLASLPHCTVAGSVVTATHGSGRRQQSLASAVSAVELVTADGQLRGYSRDRDPEVFPGVVVNLGALGVLTRLTLDLVPAFDVRQDVFDGLPWEAAFQHFDEIQDAGYSVSLFTNWANDAIDQVWLKNRVEPGRPFHAPGDFHGAVPADGPRHPAHAAGMPVQNCTQQLGVPGPWYDRLPHFRLAFTPSAGNELQSEYFVPREHAVPAFEALRGLGEKLAPVLLTSEIRTVAGDDLWLSPFHGGDRVAMHFTWRPRQREVEALLPVIEERLAPFGVRAHWGKLFHGASLAGYPKLPEFRALAERLDPEGAFRSPFVRRHLFGEADA</sequence>
<evidence type="ECO:0000259" key="2">
    <source>
        <dbReference type="PROSITE" id="PS51387"/>
    </source>
</evidence>
<dbReference type="PANTHER" id="PTHR43762">
    <property type="entry name" value="L-GULONOLACTONE OXIDASE"/>
    <property type="match status" value="1"/>
</dbReference>
<dbReference type="InterPro" id="IPR016169">
    <property type="entry name" value="FAD-bd_PCMH_sub2"/>
</dbReference>
<dbReference type="InterPro" id="IPR016171">
    <property type="entry name" value="Vanillyl_alc_oxidase_C-sub2"/>
</dbReference>
<name>A0A4D4JFS9_9PSEU</name>
<dbReference type="Proteomes" id="UP000298860">
    <property type="component" value="Unassembled WGS sequence"/>
</dbReference>
<dbReference type="InterPro" id="IPR036318">
    <property type="entry name" value="FAD-bd_PCMH-like_sf"/>
</dbReference>
<comment type="caution">
    <text evidence="3">The sequence shown here is derived from an EMBL/GenBank/DDBJ whole genome shotgun (WGS) entry which is preliminary data.</text>
</comment>